<feature type="binding site" evidence="7">
    <location>
        <position position="123"/>
    </location>
    <ligand>
        <name>Fe cation</name>
        <dbReference type="ChEBI" id="CHEBI:24875"/>
    </ligand>
</feature>
<evidence type="ECO:0000256" key="4">
    <source>
        <dbReference type="ARBA" id="ARBA00023002"/>
    </source>
</evidence>
<dbReference type="Proteomes" id="UP000254060">
    <property type="component" value="Unassembled WGS sequence"/>
</dbReference>
<keyword evidence="3 7" id="KW-0479">Metal-binding</keyword>
<feature type="binding site" evidence="7">
    <location>
        <position position="213"/>
    </location>
    <ligand>
        <name>Fe cation</name>
        <dbReference type="ChEBI" id="CHEBI:24875"/>
    </ligand>
</feature>
<dbReference type="Pfam" id="PF00351">
    <property type="entry name" value="Biopterin_H"/>
    <property type="match status" value="2"/>
</dbReference>
<dbReference type="InterPro" id="IPR036951">
    <property type="entry name" value="ArAA_hydroxylase_sf"/>
</dbReference>
<keyword evidence="6" id="KW-0503">Monooxygenase</keyword>
<proteinExistence type="inferred from homology"/>
<dbReference type="Gene3D" id="1.10.800.10">
    <property type="entry name" value="Aromatic amino acid hydroxylase"/>
    <property type="match status" value="1"/>
</dbReference>
<organism evidence="9 10">
    <name type="scientific">Exiguobacterium aurantiacum</name>
    <dbReference type="NCBI Taxonomy" id="33987"/>
    <lineage>
        <taxon>Bacteria</taxon>
        <taxon>Bacillati</taxon>
        <taxon>Bacillota</taxon>
        <taxon>Bacilli</taxon>
        <taxon>Bacillales</taxon>
        <taxon>Bacillales Family XII. Incertae Sedis</taxon>
        <taxon>Exiguobacterium</taxon>
    </lineage>
</organism>
<comment type="cofactor">
    <cofactor evidence="1 7">
        <name>Fe(2+)</name>
        <dbReference type="ChEBI" id="CHEBI:29033"/>
    </cofactor>
</comment>
<dbReference type="AlphaFoldDB" id="A0A377FXA2"/>
<dbReference type="SUPFAM" id="SSF56534">
    <property type="entry name" value="Aromatic aminoacid monoxygenases, catalytic and oligomerization domains"/>
    <property type="match status" value="1"/>
</dbReference>
<evidence type="ECO:0000256" key="3">
    <source>
        <dbReference type="ARBA" id="ARBA00022723"/>
    </source>
</evidence>
<evidence type="ECO:0000259" key="8">
    <source>
        <dbReference type="PROSITE" id="PS51410"/>
    </source>
</evidence>
<evidence type="ECO:0000313" key="10">
    <source>
        <dbReference type="Proteomes" id="UP000254060"/>
    </source>
</evidence>
<dbReference type="STRING" id="1397694.GCA_000702585_00237"/>
<name>A0A377FXA2_9BACL</name>
<evidence type="ECO:0000256" key="2">
    <source>
        <dbReference type="ARBA" id="ARBA00009712"/>
    </source>
</evidence>
<sequence length="521" mass="57691">MLTQLIPRHLAPHISPQFYDEYTPTDHAVWRFVLRLNLHTLEGKAHPFYIEGLKKTGMGPERLPNVEAMTEEMRSAGWSTVAVDGLIPGVAFFDFQGNGMLPVATDIRKVENILYSPAPDIIHEAAGHAPMLMDPDFSNIVKRFGQLGAKAFMNREEHASFAALKRLTVVKENANSTDEEVAAAEAAVHAAKAQVTGFSEAQQVARIFWWTVEFGLIGDVDNPLIYGAGLLSSVGESRHCLTDAVTKHPFNLEHALETKQDVTNMQRELFVIPDFDALTEALDELESRMAVHQGGVASIEKALASGSQATVRLEDGTDRVGVVRHLTRSGGRALVQWNDCVKVDNGQLTNLENHGLLILDGPIQDVLATAAIRLDGQVVNETADELRLENVVIELEGRRIELATLEVRQDSIPSVFPGTDVEELVLIEKPVVVERDARVWTNDDPMFNRVRNLREQGASIDELVPTILEEHADAWLLQIECLELVESETLKQALIERLQQLRATSPSRNELIGRAFGLLNV</sequence>
<accession>A0A377FXA2</accession>
<dbReference type="InterPro" id="IPR036329">
    <property type="entry name" value="Aro-AA_hydroxylase_C_sf"/>
</dbReference>
<keyword evidence="4 9" id="KW-0560">Oxidoreductase</keyword>
<evidence type="ECO:0000256" key="1">
    <source>
        <dbReference type="ARBA" id="ARBA00001954"/>
    </source>
</evidence>
<keyword evidence="5 7" id="KW-0408">Iron</keyword>
<evidence type="ECO:0000313" key="9">
    <source>
        <dbReference type="EMBL" id="STO09378.1"/>
    </source>
</evidence>
<comment type="similarity">
    <text evidence="2">Belongs to the biopterin-dependent aromatic amino acid hydroxylase family.</text>
</comment>
<protein>
    <submittedName>
        <fullName evidence="9">Phenylalanine-4-hydroxylase</fullName>
        <ecNumber evidence="9">1.14.16.1</ecNumber>
    </submittedName>
</protein>
<feature type="domain" description="Biopterin-dependent aromatic amino acid hydroxylase family profile" evidence="8">
    <location>
        <begin position="1"/>
        <end position="335"/>
    </location>
</feature>
<evidence type="ECO:0000256" key="6">
    <source>
        <dbReference type="ARBA" id="ARBA00023033"/>
    </source>
</evidence>
<dbReference type="GO" id="GO:0004505">
    <property type="term" value="F:phenylalanine 4-monooxygenase activity"/>
    <property type="evidence" value="ECO:0007669"/>
    <property type="project" value="UniProtKB-EC"/>
</dbReference>
<dbReference type="RefSeq" id="WP_051638838.1">
    <property type="nucleotide sequence ID" value="NZ_UGGP01000001.1"/>
</dbReference>
<dbReference type="InterPro" id="IPR001273">
    <property type="entry name" value="ArAA_hydroxylase"/>
</dbReference>
<dbReference type="InterPro" id="IPR019774">
    <property type="entry name" value="Aromatic-AA_hydroxylase_C"/>
</dbReference>
<dbReference type="PROSITE" id="PS51410">
    <property type="entry name" value="BH4_AAA_HYDROXYL_2"/>
    <property type="match status" value="1"/>
</dbReference>
<evidence type="ECO:0000256" key="7">
    <source>
        <dbReference type="PIRSR" id="PIRSR601273-2"/>
    </source>
</evidence>
<dbReference type="EMBL" id="UGGP01000001">
    <property type="protein sequence ID" value="STO09378.1"/>
    <property type="molecule type" value="Genomic_DNA"/>
</dbReference>
<gene>
    <name evidence="9" type="primary">phhA</name>
    <name evidence="9" type="ORF">NCTC13163_02813</name>
</gene>
<dbReference type="OrthoDB" id="9780502at2"/>
<dbReference type="PANTHER" id="PTHR11473:SF24">
    <property type="entry name" value="PHENYLALANINE-4-HYDROXYLASE"/>
    <property type="match status" value="1"/>
</dbReference>
<dbReference type="GO" id="GO:0005506">
    <property type="term" value="F:iron ion binding"/>
    <property type="evidence" value="ECO:0007669"/>
    <property type="project" value="InterPro"/>
</dbReference>
<reference evidence="9 10" key="1">
    <citation type="submission" date="2018-06" db="EMBL/GenBank/DDBJ databases">
        <authorList>
            <consortium name="Pathogen Informatics"/>
            <person name="Doyle S."/>
        </authorList>
    </citation>
    <scope>NUCLEOTIDE SEQUENCE [LARGE SCALE GENOMIC DNA]</scope>
    <source>
        <strain evidence="9 10">NCTC13163</strain>
    </source>
</reference>
<dbReference type="PANTHER" id="PTHR11473">
    <property type="entry name" value="AROMATIC AMINO ACID HYDROXYLASE"/>
    <property type="match status" value="1"/>
</dbReference>
<dbReference type="NCBIfam" id="NF010657">
    <property type="entry name" value="PRK14056.1"/>
    <property type="match status" value="1"/>
</dbReference>
<evidence type="ECO:0000256" key="5">
    <source>
        <dbReference type="ARBA" id="ARBA00023004"/>
    </source>
</evidence>
<dbReference type="EC" id="1.14.16.1" evidence="9"/>
<feature type="binding site" evidence="7">
    <location>
        <position position="128"/>
    </location>
    <ligand>
        <name>Fe cation</name>
        <dbReference type="ChEBI" id="CHEBI:24875"/>
    </ligand>
</feature>